<gene>
    <name evidence="4" type="ORF">A2372_04060</name>
</gene>
<evidence type="ECO:0000313" key="5">
    <source>
        <dbReference type="Proteomes" id="UP000176422"/>
    </source>
</evidence>
<proteinExistence type="predicted"/>
<keyword evidence="2" id="KW-0378">Hydrolase</keyword>
<keyword evidence="1 3" id="KW-0479">Metal-binding</keyword>
<dbReference type="PANTHER" id="PTHR46124:SF2">
    <property type="entry name" value="D-AMINOACYL-TRNA DEACYLASE"/>
    <property type="match status" value="1"/>
</dbReference>
<feature type="binding site" evidence="3">
    <location>
        <position position="159"/>
    </location>
    <ligand>
        <name>a divalent metal cation</name>
        <dbReference type="ChEBI" id="CHEBI:60240"/>
        <label>2</label>
    </ligand>
</feature>
<reference evidence="4 5" key="1">
    <citation type="journal article" date="2016" name="Nat. Commun.">
        <title>Thousands of microbial genomes shed light on interconnected biogeochemical processes in an aquifer system.</title>
        <authorList>
            <person name="Anantharaman K."/>
            <person name="Brown C.T."/>
            <person name="Hug L.A."/>
            <person name="Sharon I."/>
            <person name="Castelle C.J."/>
            <person name="Probst A.J."/>
            <person name="Thomas B.C."/>
            <person name="Singh A."/>
            <person name="Wilkins M.J."/>
            <person name="Karaoz U."/>
            <person name="Brodie E.L."/>
            <person name="Williams K.H."/>
            <person name="Hubbard S.S."/>
            <person name="Banfield J.F."/>
        </authorList>
    </citation>
    <scope>NUCLEOTIDE SEQUENCE [LARGE SCALE GENOMIC DNA]</scope>
</reference>
<accession>A0A1F8DVF7</accession>
<evidence type="ECO:0000313" key="4">
    <source>
        <dbReference type="EMBL" id="OGM92590.1"/>
    </source>
</evidence>
<dbReference type="STRING" id="1802559.A2372_04060"/>
<evidence type="ECO:0000256" key="3">
    <source>
        <dbReference type="PIRSR" id="PIRSR005902-1"/>
    </source>
</evidence>
<dbReference type="GO" id="GO:0004536">
    <property type="term" value="F:DNA nuclease activity"/>
    <property type="evidence" value="ECO:0007669"/>
    <property type="project" value="InterPro"/>
</dbReference>
<feature type="binding site" evidence="3">
    <location>
        <position position="90"/>
    </location>
    <ligand>
        <name>a divalent metal cation</name>
        <dbReference type="ChEBI" id="CHEBI:60240"/>
        <label>1</label>
    </ligand>
</feature>
<feature type="binding site" evidence="3">
    <location>
        <position position="131"/>
    </location>
    <ligand>
        <name>a divalent metal cation</name>
        <dbReference type="ChEBI" id="CHEBI:60240"/>
        <label>2</label>
    </ligand>
</feature>
<dbReference type="InterPro" id="IPR001130">
    <property type="entry name" value="TatD-like"/>
</dbReference>
<name>A0A1F8DVF7_9BACT</name>
<dbReference type="FunFam" id="3.20.20.140:FF:000005">
    <property type="entry name" value="TatD family hydrolase"/>
    <property type="match status" value="1"/>
</dbReference>
<dbReference type="Proteomes" id="UP000176422">
    <property type="component" value="Unassembled WGS sequence"/>
</dbReference>
<dbReference type="GO" id="GO:0046872">
    <property type="term" value="F:metal ion binding"/>
    <property type="evidence" value="ECO:0007669"/>
    <property type="project" value="UniProtKB-KW"/>
</dbReference>
<comment type="caution">
    <text evidence="4">The sequence shown here is derived from an EMBL/GenBank/DDBJ whole genome shotgun (WGS) entry which is preliminary data.</text>
</comment>
<dbReference type="GO" id="GO:0016788">
    <property type="term" value="F:hydrolase activity, acting on ester bonds"/>
    <property type="evidence" value="ECO:0007669"/>
    <property type="project" value="InterPro"/>
</dbReference>
<dbReference type="NCBIfam" id="TIGR00010">
    <property type="entry name" value="YchF/TatD family DNA exonuclease"/>
    <property type="match status" value="1"/>
</dbReference>
<dbReference type="CDD" id="cd01310">
    <property type="entry name" value="TatD_DNAse"/>
    <property type="match status" value="1"/>
</dbReference>
<dbReference type="Gene3D" id="3.20.20.140">
    <property type="entry name" value="Metal-dependent hydrolases"/>
    <property type="match status" value="1"/>
</dbReference>
<dbReference type="InterPro" id="IPR032466">
    <property type="entry name" value="Metal_Hydrolase"/>
</dbReference>
<dbReference type="InterPro" id="IPR015991">
    <property type="entry name" value="TatD/YcfH-like"/>
</dbReference>
<dbReference type="PIRSF" id="PIRSF005902">
    <property type="entry name" value="DNase_TatD"/>
    <property type="match status" value="1"/>
</dbReference>
<feature type="binding site" evidence="3">
    <location>
        <position position="7"/>
    </location>
    <ligand>
        <name>a divalent metal cation</name>
        <dbReference type="ChEBI" id="CHEBI:60240"/>
        <label>1</label>
    </ligand>
</feature>
<evidence type="ECO:0008006" key="6">
    <source>
        <dbReference type="Google" id="ProtNLM"/>
    </source>
</evidence>
<evidence type="ECO:0000256" key="1">
    <source>
        <dbReference type="ARBA" id="ARBA00022723"/>
    </source>
</evidence>
<organism evidence="4 5">
    <name type="scientific">Candidatus Wolfebacteria bacterium RIFOXYB1_FULL_54_12</name>
    <dbReference type="NCBI Taxonomy" id="1802559"/>
    <lineage>
        <taxon>Bacteria</taxon>
        <taxon>Candidatus Wolfeibacteriota</taxon>
    </lineage>
</organism>
<dbReference type="PANTHER" id="PTHR46124">
    <property type="entry name" value="D-AMINOACYL-TRNA DEACYLASE"/>
    <property type="match status" value="1"/>
</dbReference>
<dbReference type="Pfam" id="PF01026">
    <property type="entry name" value="TatD_DNase"/>
    <property type="match status" value="1"/>
</dbReference>
<feature type="binding site" evidence="3">
    <location>
        <position position="207"/>
    </location>
    <ligand>
        <name>a divalent metal cation</name>
        <dbReference type="ChEBI" id="CHEBI:60240"/>
        <label>1</label>
    </ligand>
</feature>
<evidence type="ECO:0000256" key="2">
    <source>
        <dbReference type="ARBA" id="ARBA00022801"/>
    </source>
</evidence>
<dbReference type="SUPFAM" id="SSF51556">
    <property type="entry name" value="Metallo-dependent hydrolases"/>
    <property type="match status" value="1"/>
</dbReference>
<sequence>MKLIDSHTHVQLKQFNPDRDEVIKRALEKEIWMVNVGTTRKDSQAAVDLCDAYPEGVFATIGQHPDEREVFDYDWYVKTGKHAKVVAIGECGLDYFRVEPHLFNEERERQIELFEQHIALAIELEKPLMVHCRDAFSDVKSVIKKQIADMPAEVPGILHFFTGTKEDAKTFLDFGFMFTFGGLITFNREFDEILRYIPKERILLETDAPFVAPEPYRGKRNEPSYVIEVARALAGVRKAPFEEVCKQTVQNAKSAFGIK</sequence>
<dbReference type="EMBL" id="MGIT01000004">
    <property type="protein sequence ID" value="OGM92590.1"/>
    <property type="molecule type" value="Genomic_DNA"/>
</dbReference>
<feature type="binding site" evidence="3">
    <location>
        <position position="9"/>
    </location>
    <ligand>
        <name>a divalent metal cation</name>
        <dbReference type="ChEBI" id="CHEBI:60240"/>
        <label>1</label>
    </ligand>
</feature>
<dbReference type="AlphaFoldDB" id="A0A1F8DVF7"/>
<protein>
    <recommendedName>
        <fullName evidence="6">Hydrolase TatD</fullName>
    </recommendedName>
</protein>